<evidence type="ECO:0000313" key="2">
    <source>
        <dbReference type="EMBL" id="MDR7270060.1"/>
    </source>
</evidence>
<reference evidence="2 3" key="1">
    <citation type="submission" date="2023-07" db="EMBL/GenBank/DDBJ databases">
        <title>Sorghum-associated microbial communities from plants grown in Nebraska, USA.</title>
        <authorList>
            <person name="Schachtman D."/>
        </authorList>
    </citation>
    <scope>NUCLEOTIDE SEQUENCE [LARGE SCALE GENOMIC DNA]</scope>
    <source>
        <strain evidence="2 3">BE314</strain>
    </source>
</reference>
<accession>A0ABU1YMI2</accession>
<dbReference type="RefSeq" id="WP_310265562.1">
    <property type="nucleotide sequence ID" value="NZ_JAVDXU010000002.1"/>
</dbReference>
<name>A0ABU1YMI2_ROSSA</name>
<evidence type="ECO:0000256" key="1">
    <source>
        <dbReference type="SAM" id="SignalP"/>
    </source>
</evidence>
<keyword evidence="1" id="KW-0732">Signal</keyword>
<dbReference type="EMBL" id="JAVDXU010000002">
    <property type="protein sequence ID" value="MDR7270060.1"/>
    <property type="molecule type" value="Genomic_DNA"/>
</dbReference>
<dbReference type="InterPro" id="IPR010595">
    <property type="entry name" value="DUF1161"/>
</dbReference>
<keyword evidence="3" id="KW-1185">Reference proteome</keyword>
<organism evidence="2 3">
    <name type="scientific">Roseateles saccharophilus</name>
    <name type="common">Pseudomonas saccharophila</name>
    <dbReference type="NCBI Taxonomy" id="304"/>
    <lineage>
        <taxon>Bacteria</taxon>
        <taxon>Pseudomonadati</taxon>
        <taxon>Pseudomonadota</taxon>
        <taxon>Betaproteobacteria</taxon>
        <taxon>Burkholderiales</taxon>
        <taxon>Sphaerotilaceae</taxon>
        <taxon>Roseateles</taxon>
    </lineage>
</organism>
<sequence>MSRLLLTLVLCAASAAAHAAAKPCDELKTEIAAKLDAKGVKGYEIAAVENDKVGDAKVIGSCDGGAKKLTYVRK</sequence>
<feature type="signal peptide" evidence="1">
    <location>
        <begin position="1"/>
        <end position="19"/>
    </location>
</feature>
<gene>
    <name evidence="2" type="ORF">J2X20_002718</name>
</gene>
<proteinExistence type="predicted"/>
<dbReference type="Pfam" id="PF06649">
    <property type="entry name" value="DUF1161"/>
    <property type="match status" value="1"/>
</dbReference>
<feature type="chain" id="PRO_5046392564" description="DUF1161 domain-containing protein" evidence="1">
    <location>
        <begin position="20"/>
        <end position="74"/>
    </location>
</feature>
<protein>
    <recommendedName>
        <fullName evidence="4">DUF1161 domain-containing protein</fullName>
    </recommendedName>
</protein>
<dbReference type="Proteomes" id="UP001180453">
    <property type="component" value="Unassembled WGS sequence"/>
</dbReference>
<comment type="caution">
    <text evidence="2">The sequence shown here is derived from an EMBL/GenBank/DDBJ whole genome shotgun (WGS) entry which is preliminary data.</text>
</comment>
<evidence type="ECO:0008006" key="4">
    <source>
        <dbReference type="Google" id="ProtNLM"/>
    </source>
</evidence>
<evidence type="ECO:0000313" key="3">
    <source>
        <dbReference type="Proteomes" id="UP001180453"/>
    </source>
</evidence>